<evidence type="ECO:0000313" key="2">
    <source>
        <dbReference type="Proteomes" id="UP000036503"/>
    </source>
</evidence>
<dbReference type="EMBL" id="LEKT01000001">
    <property type="protein sequence ID" value="KMO87817.1"/>
    <property type="molecule type" value="Genomic_DNA"/>
</dbReference>
<organism evidence="1 2">
    <name type="scientific">Megasphaera cerevisiae DSM 20462</name>
    <dbReference type="NCBI Taxonomy" id="1122219"/>
    <lineage>
        <taxon>Bacteria</taxon>
        <taxon>Bacillati</taxon>
        <taxon>Bacillota</taxon>
        <taxon>Negativicutes</taxon>
        <taxon>Veillonellales</taxon>
        <taxon>Veillonellaceae</taxon>
        <taxon>Megasphaera</taxon>
    </lineage>
</organism>
<dbReference type="RefSeq" id="WP_048512774.1">
    <property type="nucleotide sequence ID" value="NZ_FUXD01000005.1"/>
</dbReference>
<proteinExistence type="predicted"/>
<reference evidence="1 2" key="1">
    <citation type="submission" date="2015-06" db="EMBL/GenBank/DDBJ databases">
        <title>Draft genome sequence of beer spoilage bacterium Megasphaera cerevisiae type strain 20462.</title>
        <authorList>
            <person name="Kutumbaka K."/>
            <person name="Pasmowitz J."/>
            <person name="Mategko J."/>
            <person name="Reyes D."/>
            <person name="Friedrich A."/>
            <person name="Han S."/>
            <person name="Martens-Habbena W."/>
            <person name="Neal-McKinney J."/>
            <person name="Janagama H.K."/>
            <person name="Nadala C."/>
            <person name="Samadpour M."/>
        </authorList>
    </citation>
    <scope>NUCLEOTIDE SEQUENCE [LARGE SCALE GENOMIC DNA]</scope>
    <source>
        <strain evidence="1 2">DSM 20462</strain>
    </source>
</reference>
<comment type="caution">
    <text evidence="1">The sequence shown here is derived from an EMBL/GenBank/DDBJ whole genome shotgun (WGS) entry which is preliminary data.</text>
</comment>
<name>A0A0J6X0X9_9FIRM</name>
<accession>A0A0J6X0X9</accession>
<dbReference type="AlphaFoldDB" id="A0A0J6X0X9"/>
<gene>
    <name evidence="1" type="ORF">AB840_00005</name>
</gene>
<sequence>MEKKFKIGFHHIGKPVPLEKIQNNAAVKYSPLFDMYSLDMSNELFIPIEWHAFGKHSPLDYRIQHEIHVAFTVSDIVAALHGKEIIMPLYQPFSGYRCAMASINGQLVELIETSLSEREIWGEGIFKDSILYPDASV</sequence>
<dbReference type="OrthoDB" id="1986818at2"/>
<evidence type="ECO:0000313" key="1">
    <source>
        <dbReference type="EMBL" id="KMO87817.1"/>
    </source>
</evidence>
<dbReference type="Proteomes" id="UP000036503">
    <property type="component" value="Unassembled WGS sequence"/>
</dbReference>
<keyword evidence="2" id="KW-1185">Reference proteome</keyword>
<dbReference type="PATRIC" id="fig|1122219.3.peg.2"/>
<dbReference type="InParanoid" id="A0A0J6X0X9"/>
<protein>
    <submittedName>
        <fullName evidence="1">Uncharacterized protein</fullName>
    </submittedName>
</protein>